<reference evidence="1" key="1">
    <citation type="submission" date="2021-06" db="EMBL/GenBank/DDBJ databases">
        <authorList>
            <person name="Kallberg Y."/>
            <person name="Tangrot J."/>
            <person name="Rosling A."/>
        </authorList>
    </citation>
    <scope>NUCLEOTIDE SEQUENCE</scope>
    <source>
        <strain evidence="1">FL966</strain>
    </source>
</reference>
<gene>
    <name evidence="1" type="ORF">CPELLU_LOCUS17039</name>
</gene>
<name>A0A9N9P0S5_9GLOM</name>
<proteinExistence type="predicted"/>
<dbReference type="EMBL" id="CAJVQA010027317">
    <property type="protein sequence ID" value="CAG8791519.1"/>
    <property type="molecule type" value="Genomic_DNA"/>
</dbReference>
<dbReference type="AlphaFoldDB" id="A0A9N9P0S5"/>
<comment type="caution">
    <text evidence="1">The sequence shown here is derived from an EMBL/GenBank/DDBJ whole genome shotgun (WGS) entry which is preliminary data.</text>
</comment>
<dbReference type="Proteomes" id="UP000789759">
    <property type="component" value="Unassembled WGS sequence"/>
</dbReference>
<protein>
    <submittedName>
        <fullName evidence="1">5343_t:CDS:1</fullName>
    </submittedName>
</protein>
<accession>A0A9N9P0S5</accession>
<evidence type="ECO:0000313" key="2">
    <source>
        <dbReference type="Proteomes" id="UP000789759"/>
    </source>
</evidence>
<keyword evidence="2" id="KW-1185">Reference proteome</keyword>
<evidence type="ECO:0000313" key="1">
    <source>
        <dbReference type="EMBL" id="CAG8791519.1"/>
    </source>
</evidence>
<sequence length="149" mass="18320">MNTLIFIFAYEDTETEKIHYCHDNIFKNINIKTQTTSKSLQPKYLKQYNIKVINEMVNPVYRFGPKMTETFFNKFDIHYIKFVFLELLYLIEYYKEQNTIKKYIDYIIKFNDKYNISTSKILQNEKELYQFEKENKQELKNIINLIFKI</sequence>
<organism evidence="1 2">
    <name type="scientific">Cetraspora pellucida</name>
    <dbReference type="NCBI Taxonomy" id="1433469"/>
    <lineage>
        <taxon>Eukaryota</taxon>
        <taxon>Fungi</taxon>
        <taxon>Fungi incertae sedis</taxon>
        <taxon>Mucoromycota</taxon>
        <taxon>Glomeromycotina</taxon>
        <taxon>Glomeromycetes</taxon>
        <taxon>Diversisporales</taxon>
        <taxon>Gigasporaceae</taxon>
        <taxon>Cetraspora</taxon>
    </lineage>
</organism>